<dbReference type="AlphaFoldDB" id="F8FFU3"/>
<gene>
    <name evidence="3" type="primary">cotJB2</name>
    <name evidence="3" type="ordered locus">KNP414_04188</name>
</gene>
<feature type="region of interest" description="Disordered" evidence="1">
    <location>
        <begin position="69"/>
        <end position="90"/>
    </location>
</feature>
<proteinExistence type="predicted"/>
<dbReference type="Proteomes" id="UP000006620">
    <property type="component" value="Chromosome"/>
</dbReference>
<dbReference type="EMBL" id="CP002869">
    <property type="protein sequence ID" value="AEI42720.1"/>
    <property type="molecule type" value="Genomic_DNA"/>
</dbReference>
<protein>
    <submittedName>
        <fullName evidence="3">CotJB2</fullName>
    </submittedName>
</protein>
<dbReference type="RefSeq" id="WP_013917876.1">
    <property type="nucleotide sequence ID" value="NC_015690.1"/>
</dbReference>
<evidence type="ECO:0000313" key="4">
    <source>
        <dbReference type="Proteomes" id="UP000006620"/>
    </source>
</evidence>
<organism evidence="3 4">
    <name type="scientific">Paenibacillus mucilaginosus (strain KNP414)</name>
    <dbReference type="NCBI Taxonomy" id="1036673"/>
    <lineage>
        <taxon>Bacteria</taxon>
        <taxon>Bacillati</taxon>
        <taxon>Bacillota</taxon>
        <taxon>Bacilli</taxon>
        <taxon>Bacillales</taxon>
        <taxon>Paenibacillaceae</taxon>
        <taxon>Paenibacillus</taxon>
    </lineage>
</organism>
<dbReference type="PIRSF" id="PIRSF010606">
    <property type="entry name" value="Spore_coat_CotJB"/>
    <property type="match status" value="1"/>
</dbReference>
<accession>F8FFU3</accession>
<reference evidence="3 4" key="2">
    <citation type="journal article" date="2013" name="Genome Announc.">
        <title>Genome Sequence of Growth-Improving Paenibacillus mucilaginosus Strain KNP414.</title>
        <authorList>
            <person name="Lu J.J."/>
            <person name="Wang J.F."/>
            <person name="Hu X.F."/>
        </authorList>
    </citation>
    <scope>NUCLEOTIDE SEQUENCE [LARGE SCALE GENOMIC DNA]</scope>
    <source>
        <strain evidence="3 4">KNP414</strain>
    </source>
</reference>
<reference evidence="4" key="1">
    <citation type="submission" date="2011-06" db="EMBL/GenBank/DDBJ databases">
        <title>Complete genome sequence of Paenibacillus mucilaginosus KNP414.</title>
        <authorList>
            <person name="Wang J."/>
            <person name="Hu S."/>
            <person name="Hu X."/>
            <person name="Zhang B."/>
            <person name="Dong D."/>
            <person name="Zhang S."/>
            <person name="Zhao K."/>
            <person name="Wu D."/>
        </authorList>
    </citation>
    <scope>NUCLEOTIDE SEQUENCE [LARGE SCALE GENOMIC DNA]</scope>
    <source>
        <strain evidence="4">KNP414</strain>
    </source>
</reference>
<dbReference type="InterPro" id="IPR024207">
    <property type="entry name" value="CotJB_dom"/>
</dbReference>
<feature type="compositionally biased region" description="Polar residues" evidence="1">
    <location>
        <begin position="81"/>
        <end position="90"/>
    </location>
</feature>
<name>F8FFU3_PAEMK</name>
<evidence type="ECO:0000313" key="3">
    <source>
        <dbReference type="EMBL" id="AEI42720.1"/>
    </source>
</evidence>
<dbReference type="PATRIC" id="fig|1036673.3.peg.3860"/>
<dbReference type="Pfam" id="PF12652">
    <property type="entry name" value="CotJB"/>
    <property type="match status" value="1"/>
</dbReference>
<dbReference type="HOGENOM" id="CLU_163198_1_0_9"/>
<dbReference type="KEGG" id="pms:KNP414_04188"/>
<feature type="domain" description="Protein CotJB" evidence="2">
    <location>
        <begin position="14"/>
        <end position="89"/>
    </location>
</feature>
<sequence>MTAKPKPLPQAYYTALEELQALDFVLTELQLYLDTHPADEKALRQYKELSAQRLELVEPFERKYGPLIHNGRSQAEEPAEWNTTPWPWQV</sequence>
<evidence type="ECO:0000256" key="1">
    <source>
        <dbReference type="SAM" id="MobiDB-lite"/>
    </source>
</evidence>
<evidence type="ECO:0000259" key="2">
    <source>
        <dbReference type="Pfam" id="PF12652"/>
    </source>
</evidence>
<dbReference type="InterPro" id="IPR016571">
    <property type="entry name" value="Spore_coat_assembly_CotJB"/>
</dbReference>